<evidence type="ECO:0000313" key="4">
    <source>
        <dbReference type="EMBL" id="SEL73612.1"/>
    </source>
</evidence>
<keyword evidence="4" id="KW-0282">Flagellum</keyword>
<dbReference type="PANTHER" id="PTHR43384:SF6">
    <property type="entry name" value="SEPTUM SITE-DETERMINING PROTEIN MIND HOMOLOG, CHLOROPLASTIC"/>
    <property type="match status" value="1"/>
</dbReference>
<name>A0A1H7SLW3_9BURK</name>
<protein>
    <submittedName>
        <fullName evidence="4">Flagellar biosynthesis protein FlhG</fullName>
    </submittedName>
</protein>
<dbReference type="GO" id="GO:0016887">
    <property type="term" value="F:ATP hydrolysis activity"/>
    <property type="evidence" value="ECO:0007669"/>
    <property type="project" value="TreeGrafter"/>
</dbReference>
<dbReference type="EMBL" id="FOAJ01000012">
    <property type="protein sequence ID" value="SEL73612.1"/>
    <property type="molecule type" value="Genomic_DNA"/>
</dbReference>
<keyword evidence="4" id="KW-0969">Cilium</keyword>
<gene>
    <name evidence="4" type="ORF">SAMN05192542_112118</name>
</gene>
<sequence>MDKFVTDQAEGLRRLLAYEGPRVIAVTGGPGAQGATTTVVNLAAALTGLGKNVLVIDETAGGQSVAATLGAVRAADGFDALMRDELSFDDAVTRHAPGFGVLAAPRGNAARYSAEQLGRVLNGPADIVLIDAQLDEDGALSPLALHAHDVLIVTRITAQEITVTYACIKRLHFAHAIGQFHVVANHVQSQADAQVVLDNLVGVASRYLSVSLDSAGCIAADPHMPRAVELARCIVDAFPSTAAARDYRRLASELPHWPMRPALAARSSASIAEASAAFAERTGPLSSADGLGGARVEGLPDVPEVSTDARVTEAAPAYASWQTGPTAPRRPTHHA</sequence>
<evidence type="ECO:0000256" key="1">
    <source>
        <dbReference type="ARBA" id="ARBA00022741"/>
    </source>
</evidence>
<keyword evidence="5" id="KW-1185">Reference proteome</keyword>
<dbReference type="Proteomes" id="UP000199120">
    <property type="component" value="Unassembled WGS sequence"/>
</dbReference>
<evidence type="ECO:0000256" key="3">
    <source>
        <dbReference type="SAM" id="MobiDB-lite"/>
    </source>
</evidence>
<dbReference type="PANTHER" id="PTHR43384">
    <property type="entry name" value="SEPTUM SITE-DETERMINING PROTEIN MIND HOMOLOG, CHLOROPLASTIC-RELATED"/>
    <property type="match status" value="1"/>
</dbReference>
<keyword evidence="4" id="KW-0966">Cell projection</keyword>
<reference evidence="5" key="1">
    <citation type="submission" date="2016-10" db="EMBL/GenBank/DDBJ databases">
        <authorList>
            <person name="Varghese N."/>
            <person name="Submissions S."/>
        </authorList>
    </citation>
    <scope>NUCLEOTIDE SEQUENCE [LARGE SCALE GENOMIC DNA]</scope>
    <source>
        <strain evidence="5">LMG 26416</strain>
    </source>
</reference>
<dbReference type="Gene3D" id="3.40.50.300">
    <property type="entry name" value="P-loop containing nucleotide triphosphate hydrolases"/>
    <property type="match status" value="1"/>
</dbReference>
<proteinExistence type="predicted"/>
<dbReference type="SUPFAM" id="SSF52540">
    <property type="entry name" value="P-loop containing nucleoside triphosphate hydrolases"/>
    <property type="match status" value="1"/>
</dbReference>
<dbReference type="InterPro" id="IPR050625">
    <property type="entry name" value="ParA/MinD_ATPase"/>
</dbReference>
<feature type="region of interest" description="Disordered" evidence="3">
    <location>
        <begin position="314"/>
        <end position="335"/>
    </location>
</feature>
<evidence type="ECO:0000256" key="2">
    <source>
        <dbReference type="ARBA" id="ARBA00022840"/>
    </source>
</evidence>
<dbReference type="AlphaFoldDB" id="A0A1H7SLW3"/>
<organism evidence="4 5">
    <name type="scientific">Paraburkholderia caballeronis</name>
    <dbReference type="NCBI Taxonomy" id="416943"/>
    <lineage>
        <taxon>Bacteria</taxon>
        <taxon>Pseudomonadati</taxon>
        <taxon>Pseudomonadota</taxon>
        <taxon>Betaproteobacteria</taxon>
        <taxon>Burkholderiales</taxon>
        <taxon>Burkholderiaceae</taxon>
        <taxon>Paraburkholderia</taxon>
    </lineage>
</organism>
<dbReference type="GO" id="GO:0051782">
    <property type="term" value="P:negative regulation of cell division"/>
    <property type="evidence" value="ECO:0007669"/>
    <property type="project" value="TreeGrafter"/>
</dbReference>
<dbReference type="InterPro" id="IPR027417">
    <property type="entry name" value="P-loop_NTPase"/>
</dbReference>
<accession>A0A1H7SLW3</accession>
<evidence type="ECO:0000313" key="5">
    <source>
        <dbReference type="Proteomes" id="UP000199120"/>
    </source>
</evidence>
<dbReference type="GO" id="GO:0005829">
    <property type="term" value="C:cytosol"/>
    <property type="evidence" value="ECO:0007669"/>
    <property type="project" value="TreeGrafter"/>
</dbReference>
<dbReference type="GO" id="GO:0005524">
    <property type="term" value="F:ATP binding"/>
    <property type="evidence" value="ECO:0007669"/>
    <property type="project" value="UniProtKB-KW"/>
</dbReference>
<keyword evidence="1" id="KW-0547">Nucleotide-binding</keyword>
<dbReference type="OrthoDB" id="5296586at2"/>
<keyword evidence="2" id="KW-0067">ATP-binding</keyword>
<dbReference type="GO" id="GO:0009898">
    <property type="term" value="C:cytoplasmic side of plasma membrane"/>
    <property type="evidence" value="ECO:0007669"/>
    <property type="project" value="TreeGrafter"/>
</dbReference>
<dbReference type="STRING" id="416943.SAMN05445871_0363"/>